<evidence type="ECO:0000313" key="20">
    <source>
        <dbReference type="Proteomes" id="UP000005561"/>
    </source>
</evidence>
<keyword evidence="5 19" id="KW-0121">Carboxypeptidase</keyword>
<dbReference type="GO" id="GO:0009252">
    <property type="term" value="P:peptidoglycan biosynthetic process"/>
    <property type="evidence" value="ECO:0007669"/>
    <property type="project" value="UniProtKB-UniPathway"/>
</dbReference>
<dbReference type="InterPro" id="IPR018044">
    <property type="entry name" value="Peptidase_S11"/>
</dbReference>
<organism evidence="19 20">
    <name type="scientific">Marvinbryantia formatexigens DSM 14469</name>
    <dbReference type="NCBI Taxonomy" id="478749"/>
    <lineage>
        <taxon>Bacteria</taxon>
        <taxon>Bacillati</taxon>
        <taxon>Bacillota</taxon>
        <taxon>Clostridia</taxon>
        <taxon>Lachnospirales</taxon>
        <taxon>Lachnospiraceae</taxon>
        <taxon>Marvinbryantia</taxon>
    </lineage>
</organism>
<reference evidence="19" key="1">
    <citation type="submission" date="2009-07" db="EMBL/GenBank/DDBJ databases">
        <authorList>
            <person name="Weinstock G."/>
            <person name="Sodergren E."/>
            <person name="Clifton S."/>
            <person name="Fulton L."/>
            <person name="Fulton B."/>
            <person name="Courtney L."/>
            <person name="Fronick C."/>
            <person name="Harrison M."/>
            <person name="Strong C."/>
            <person name="Farmer C."/>
            <person name="Delahaunty K."/>
            <person name="Markovic C."/>
            <person name="Hall O."/>
            <person name="Minx P."/>
            <person name="Tomlinson C."/>
            <person name="Mitreva M."/>
            <person name="Nelson J."/>
            <person name="Hou S."/>
            <person name="Wollam A."/>
            <person name="Pepin K.H."/>
            <person name="Johnson M."/>
            <person name="Bhonagiri V."/>
            <person name="Nash W.E."/>
            <person name="Warren W."/>
            <person name="Chinwalla A."/>
            <person name="Mardis E.R."/>
            <person name="Wilson R.K."/>
        </authorList>
    </citation>
    <scope>NUCLEOTIDE SEQUENCE [LARGE SCALE GENOMIC DNA]</scope>
    <source>
        <strain evidence="19">DSM 14469</strain>
    </source>
</reference>
<evidence type="ECO:0000256" key="6">
    <source>
        <dbReference type="ARBA" id="ARBA00022670"/>
    </source>
</evidence>
<dbReference type="GO" id="GO:0006508">
    <property type="term" value="P:proteolysis"/>
    <property type="evidence" value="ECO:0007669"/>
    <property type="project" value="UniProtKB-KW"/>
</dbReference>
<evidence type="ECO:0000256" key="1">
    <source>
        <dbReference type="ARBA" id="ARBA00003217"/>
    </source>
</evidence>
<comment type="pathway">
    <text evidence="2">Cell wall biogenesis; peptidoglycan biosynthesis.</text>
</comment>
<name>C6LMD8_9FIRM</name>
<dbReference type="GO" id="GO:0009002">
    <property type="term" value="F:serine-type D-Ala-D-Ala carboxypeptidase activity"/>
    <property type="evidence" value="ECO:0007669"/>
    <property type="project" value="UniProtKB-EC"/>
</dbReference>
<dbReference type="GO" id="GO:0071555">
    <property type="term" value="P:cell wall organization"/>
    <property type="evidence" value="ECO:0007669"/>
    <property type="project" value="UniProtKB-KW"/>
</dbReference>
<dbReference type="EMBL" id="ACCL02000042">
    <property type="protein sequence ID" value="EET58199.1"/>
    <property type="molecule type" value="Genomic_DNA"/>
</dbReference>
<evidence type="ECO:0000256" key="15">
    <source>
        <dbReference type="RuleBase" id="RU004016"/>
    </source>
</evidence>
<feature type="domain" description="Peptidase S11 D-Ala-D-Ala carboxypeptidase A C-terminal" evidence="18">
    <location>
        <begin position="340"/>
        <end position="387"/>
    </location>
</feature>
<evidence type="ECO:0000256" key="5">
    <source>
        <dbReference type="ARBA" id="ARBA00022645"/>
    </source>
</evidence>
<proteinExistence type="inferred from homology"/>
<dbReference type="OrthoDB" id="9791132at2"/>
<dbReference type="InterPro" id="IPR012907">
    <property type="entry name" value="Peptidase_S11_C"/>
</dbReference>
<evidence type="ECO:0000256" key="14">
    <source>
        <dbReference type="PIRSR" id="PIRSR618044-2"/>
    </source>
</evidence>
<dbReference type="PANTHER" id="PTHR21581:SF33">
    <property type="entry name" value="D-ALANYL-D-ALANINE CARBOXYPEPTIDASE DACB"/>
    <property type="match status" value="1"/>
</dbReference>
<sequence length="403" mass="44265">MKKKWRRFLACLSALLVMMSGSAAATEEVPEELKNLYAHSAVLMDGGSGRILFGKNEEEVLPMASTTKIMTCILTLESGRQGEIAVASANAAAQPKVHLGVRTGEEFYVEDLLYSLMLESHNDSAVMIAEHIGGSVEGFAAMMNEKAAQLGCVSTHFVTPNGLDATDGSGTHSTTAADLAEIMRYCVSISPQREAFLQITQTRSYSFSNVEQSRSFSCQNHNAFMDMMEGVISGKTGFTSAAGYCYVCALEDDGRLFIVALLACGWPDNRTWKWRDAAALLGYGKENYHNQTINCTEKPRTLTVEGGLSGDKNPWREAVVEAVPDTAAASGKQYLLRDGEQIRSRLTIRKGLQAPVEKGEVVGRISYYLDDNLLEEYPFVTTASVPEKSFTDWLSWLWKAYTM</sequence>
<dbReference type="InterPro" id="IPR001967">
    <property type="entry name" value="Peptidase_S11_N"/>
</dbReference>
<evidence type="ECO:0000256" key="13">
    <source>
        <dbReference type="PIRSR" id="PIRSR618044-1"/>
    </source>
</evidence>
<evidence type="ECO:0000256" key="7">
    <source>
        <dbReference type="ARBA" id="ARBA00022729"/>
    </source>
</evidence>
<keyword evidence="20" id="KW-1185">Reference proteome</keyword>
<dbReference type="SUPFAM" id="SSF69189">
    <property type="entry name" value="Penicillin-binding protein associated domain"/>
    <property type="match status" value="1"/>
</dbReference>
<feature type="domain" description="Peptidase S11 D-alanyl-D-alanine carboxypeptidase A N-terminal" evidence="17">
    <location>
        <begin position="35"/>
        <end position="259"/>
    </location>
</feature>
<dbReference type="PANTHER" id="PTHR21581">
    <property type="entry name" value="D-ALANYL-D-ALANINE CARBOXYPEPTIDASE"/>
    <property type="match status" value="1"/>
</dbReference>
<keyword evidence="9" id="KW-0133">Cell shape</keyword>
<comment type="catalytic activity">
    <reaction evidence="12">
        <text>Preferential cleavage: (Ac)2-L-Lys-D-Ala-|-D-Ala. Also transpeptidation of peptidyl-alanyl moieties that are N-acyl substituents of D-alanine.</text>
        <dbReference type="EC" id="3.4.16.4"/>
    </reaction>
</comment>
<evidence type="ECO:0000256" key="12">
    <source>
        <dbReference type="ARBA" id="ARBA00034000"/>
    </source>
</evidence>
<feature type="active site" description="Acyl-ester intermediate" evidence="13">
    <location>
        <position position="65"/>
    </location>
</feature>
<evidence type="ECO:0000256" key="3">
    <source>
        <dbReference type="ARBA" id="ARBA00007164"/>
    </source>
</evidence>
<dbReference type="InterPro" id="IPR015956">
    <property type="entry name" value="Peniciliin-bd_prot_C_sf"/>
</dbReference>
<dbReference type="SUPFAM" id="SSF56601">
    <property type="entry name" value="beta-lactamase/transpeptidase-like"/>
    <property type="match status" value="1"/>
</dbReference>
<evidence type="ECO:0000259" key="17">
    <source>
        <dbReference type="Pfam" id="PF00768"/>
    </source>
</evidence>
<keyword evidence="7 16" id="KW-0732">Signal</keyword>
<dbReference type="GO" id="GO:0008360">
    <property type="term" value="P:regulation of cell shape"/>
    <property type="evidence" value="ECO:0007669"/>
    <property type="project" value="UniProtKB-KW"/>
</dbReference>
<dbReference type="Gene3D" id="2.60.410.10">
    <property type="entry name" value="D-Ala-D-Ala carboxypeptidase, C-terminal domain"/>
    <property type="match status" value="1"/>
</dbReference>
<feature type="binding site" evidence="14">
    <location>
        <position position="235"/>
    </location>
    <ligand>
        <name>substrate</name>
    </ligand>
</feature>
<evidence type="ECO:0000256" key="11">
    <source>
        <dbReference type="ARBA" id="ARBA00023316"/>
    </source>
</evidence>
<dbReference type="STRING" id="168384.SAMN05660368_03502"/>
<dbReference type="Pfam" id="PF07943">
    <property type="entry name" value="PBP5_C"/>
    <property type="match status" value="1"/>
</dbReference>
<dbReference type="EC" id="3.4.16.4" evidence="4"/>
<protein>
    <recommendedName>
        <fullName evidence="4">serine-type D-Ala-D-Ala carboxypeptidase</fullName>
        <ecNumber evidence="4">3.4.16.4</ecNumber>
    </recommendedName>
</protein>
<dbReference type="InterPro" id="IPR037167">
    <property type="entry name" value="Peptidase_S11_C_sf"/>
</dbReference>
<evidence type="ECO:0000256" key="2">
    <source>
        <dbReference type="ARBA" id="ARBA00004752"/>
    </source>
</evidence>
<evidence type="ECO:0000256" key="8">
    <source>
        <dbReference type="ARBA" id="ARBA00022801"/>
    </source>
</evidence>
<dbReference type="Proteomes" id="UP000005561">
    <property type="component" value="Unassembled WGS sequence"/>
</dbReference>
<evidence type="ECO:0000313" key="19">
    <source>
        <dbReference type="EMBL" id="EET58199.1"/>
    </source>
</evidence>
<keyword evidence="8" id="KW-0378">Hydrolase</keyword>
<keyword evidence="10" id="KW-0573">Peptidoglycan synthesis</keyword>
<dbReference type="eggNOG" id="COG1686">
    <property type="taxonomic scope" value="Bacteria"/>
</dbReference>
<gene>
    <name evidence="19" type="ORF">BRYFOR_09838</name>
</gene>
<dbReference type="MEROPS" id="S11.004"/>
<evidence type="ECO:0000256" key="9">
    <source>
        <dbReference type="ARBA" id="ARBA00022960"/>
    </source>
</evidence>
<dbReference type="PRINTS" id="PR00725">
    <property type="entry name" value="DADACBPTASE1"/>
</dbReference>
<dbReference type="InterPro" id="IPR012338">
    <property type="entry name" value="Beta-lactam/transpept-like"/>
</dbReference>
<feature type="active site" description="Proton acceptor" evidence="13">
    <location>
        <position position="68"/>
    </location>
</feature>
<accession>C6LMD8</accession>
<dbReference type="AlphaFoldDB" id="C6LMD8"/>
<keyword evidence="11" id="KW-0961">Cell wall biogenesis/degradation</keyword>
<dbReference type="Pfam" id="PF00768">
    <property type="entry name" value="Peptidase_S11"/>
    <property type="match status" value="1"/>
</dbReference>
<comment type="caution">
    <text evidence="19">The sequence shown here is derived from an EMBL/GenBank/DDBJ whole genome shotgun (WGS) entry which is preliminary data.</text>
</comment>
<evidence type="ECO:0000256" key="4">
    <source>
        <dbReference type="ARBA" id="ARBA00012448"/>
    </source>
</evidence>
<feature type="active site" evidence="13">
    <location>
        <position position="120"/>
    </location>
</feature>
<keyword evidence="6" id="KW-0645">Protease</keyword>
<dbReference type="Gene3D" id="3.40.710.10">
    <property type="entry name" value="DD-peptidase/beta-lactamase superfamily"/>
    <property type="match status" value="1"/>
</dbReference>
<feature type="chain" id="PRO_5038652614" description="serine-type D-Ala-D-Ala carboxypeptidase" evidence="16">
    <location>
        <begin position="26"/>
        <end position="403"/>
    </location>
</feature>
<comment type="function">
    <text evidence="1">Removes C-terminal D-alanyl residues from sugar-peptide cell wall precursors.</text>
</comment>
<comment type="similarity">
    <text evidence="3 15">Belongs to the peptidase S11 family.</text>
</comment>
<evidence type="ECO:0000256" key="16">
    <source>
        <dbReference type="SAM" id="SignalP"/>
    </source>
</evidence>
<dbReference type="RefSeq" id="WP_006864589.1">
    <property type="nucleotide sequence ID" value="NZ_ACCL02000042.1"/>
</dbReference>
<feature type="signal peptide" evidence="16">
    <location>
        <begin position="1"/>
        <end position="25"/>
    </location>
</feature>
<dbReference type="UniPathway" id="UPA00219"/>
<evidence type="ECO:0000256" key="10">
    <source>
        <dbReference type="ARBA" id="ARBA00022984"/>
    </source>
</evidence>
<evidence type="ECO:0000259" key="18">
    <source>
        <dbReference type="Pfam" id="PF07943"/>
    </source>
</evidence>